<gene>
    <name evidence="3" type="ORF">ACFFVD_05275</name>
</gene>
<keyword evidence="2" id="KW-0732">Signal</keyword>
<feature type="region of interest" description="Disordered" evidence="1">
    <location>
        <begin position="157"/>
        <end position="184"/>
    </location>
</feature>
<protein>
    <submittedName>
        <fullName evidence="3">Uncharacterized protein</fullName>
    </submittedName>
</protein>
<reference evidence="3 4" key="1">
    <citation type="submission" date="2024-09" db="EMBL/GenBank/DDBJ databases">
        <authorList>
            <person name="Sun Q."/>
            <person name="Mori K."/>
        </authorList>
    </citation>
    <scope>NUCLEOTIDE SEQUENCE [LARGE SCALE GENOMIC DNA]</scope>
    <source>
        <strain evidence="3 4">CCM 7659</strain>
    </source>
</reference>
<comment type="caution">
    <text evidence="3">The sequence shown here is derived from an EMBL/GenBank/DDBJ whole genome shotgun (WGS) entry which is preliminary data.</text>
</comment>
<evidence type="ECO:0000313" key="3">
    <source>
        <dbReference type="EMBL" id="MFB9259208.1"/>
    </source>
</evidence>
<dbReference type="RefSeq" id="WP_182633098.1">
    <property type="nucleotide sequence ID" value="NZ_JAALDM010000223.1"/>
</dbReference>
<name>A0ABV5JNA7_9ACTN</name>
<feature type="compositionally biased region" description="Pro residues" evidence="1">
    <location>
        <begin position="158"/>
        <end position="172"/>
    </location>
</feature>
<proteinExistence type="predicted"/>
<evidence type="ECO:0000256" key="2">
    <source>
        <dbReference type="SAM" id="SignalP"/>
    </source>
</evidence>
<evidence type="ECO:0000313" key="4">
    <source>
        <dbReference type="Proteomes" id="UP001589700"/>
    </source>
</evidence>
<evidence type="ECO:0000256" key="1">
    <source>
        <dbReference type="SAM" id="MobiDB-lite"/>
    </source>
</evidence>
<feature type="signal peptide" evidence="2">
    <location>
        <begin position="1"/>
        <end position="30"/>
    </location>
</feature>
<accession>A0ABV5JNA7</accession>
<organism evidence="3 4">
    <name type="scientific">Dietzia aerolata</name>
    <dbReference type="NCBI Taxonomy" id="595984"/>
    <lineage>
        <taxon>Bacteria</taxon>
        <taxon>Bacillati</taxon>
        <taxon>Actinomycetota</taxon>
        <taxon>Actinomycetes</taxon>
        <taxon>Mycobacteriales</taxon>
        <taxon>Dietziaceae</taxon>
        <taxon>Dietzia</taxon>
    </lineage>
</organism>
<sequence length="184" mass="18955">MNPARSLARPLAVASAVLLTSAALPATAGAAESDMFDVSLITSTWEDGTMTFSGTLTNNTEGGSDCLIEVADIDSIAAIEKDTATHLWSTDPLYDAGIIAAENVWPASGETATWSLSVPGMSEQFTPAAFVWCWADVAEGENILFAVYPDAVKTLPSAPIPDPTPTPDPPQPGTGSPNTGSLGS</sequence>
<dbReference type="Proteomes" id="UP001589700">
    <property type="component" value="Unassembled WGS sequence"/>
</dbReference>
<dbReference type="EMBL" id="JBHMDY010000004">
    <property type="protein sequence ID" value="MFB9259208.1"/>
    <property type="molecule type" value="Genomic_DNA"/>
</dbReference>
<feature type="chain" id="PRO_5047223549" evidence="2">
    <location>
        <begin position="31"/>
        <end position="184"/>
    </location>
</feature>
<keyword evidence="4" id="KW-1185">Reference proteome</keyword>